<keyword evidence="12" id="KW-0862">Zinc</keyword>
<comment type="similarity">
    <text evidence="4">Belongs to the RAD18 family.</text>
</comment>
<gene>
    <name evidence="22" type="ORF">Rt10032_c16g5630</name>
</gene>
<evidence type="ECO:0000256" key="14">
    <source>
        <dbReference type="ARBA" id="ARBA00023204"/>
    </source>
</evidence>
<dbReference type="EC" id="2.3.2.27" evidence="5"/>
<keyword evidence="11" id="KW-0833">Ubl conjugation pathway</keyword>
<evidence type="ECO:0000313" key="22">
    <source>
        <dbReference type="EMBL" id="GEM11613.1"/>
    </source>
</evidence>
<evidence type="ECO:0000256" key="16">
    <source>
        <dbReference type="ARBA" id="ARBA00031783"/>
    </source>
</evidence>
<evidence type="ECO:0000256" key="1">
    <source>
        <dbReference type="ARBA" id="ARBA00000900"/>
    </source>
</evidence>
<dbReference type="FunFam" id="3.30.40.10:FF:000172">
    <property type="entry name" value="E3 ubiquitin-protein ligase RAD18"/>
    <property type="match status" value="1"/>
</dbReference>
<feature type="compositionally biased region" description="Low complexity" evidence="20">
    <location>
        <begin position="433"/>
        <end position="455"/>
    </location>
</feature>
<evidence type="ECO:0000256" key="20">
    <source>
        <dbReference type="SAM" id="MobiDB-lite"/>
    </source>
</evidence>
<evidence type="ECO:0000256" key="3">
    <source>
        <dbReference type="ARBA" id="ARBA00004906"/>
    </source>
</evidence>
<proteinExistence type="inferred from homology"/>
<keyword evidence="8" id="KW-0479">Metal-binding</keyword>
<accession>A0A511KML1</accession>
<dbReference type="SUPFAM" id="SSF57850">
    <property type="entry name" value="RING/U-box"/>
    <property type="match status" value="1"/>
</dbReference>
<evidence type="ECO:0000256" key="15">
    <source>
        <dbReference type="ARBA" id="ARBA00023242"/>
    </source>
</evidence>
<dbReference type="PANTHER" id="PTHR14134:SF2">
    <property type="entry name" value="E3 UBIQUITIN-PROTEIN LIGASE RAD18"/>
    <property type="match status" value="1"/>
</dbReference>
<keyword evidence="7" id="KW-0808">Transferase</keyword>
<dbReference type="GO" id="GO:0005634">
    <property type="term" value="C:nucleus"/>
    <property type="evidence" value="ECO:0007669"/>
    <property type="project" value="UniProtKB-SubCell"/>
</dbReference>
<feature type="compositionally biased region" description="Acidic residues" evidence="20">
    <location>
        <begin position="171"/>
        <end position="189"/>
    </location>
</feature>
<dbReference type="Proteomes" id="UP000321518">
    <property type="component" value="Unassembled WGS sequence"/>
</dbReference>
<feature type="compositionally biased region" description="Low complexity" evidence="20">
    <location>
        <begin position="469"/>
        <end position="493"/>
    </location>
</feature>
<dbReference type="Gene3D" id="3.30.40.10">
    <property type="entry name" value="Zinc/RING finger domain, C3HC4 (zinc finger)"/>
    <property type="match status" value="1"/>
</dbReference>
<feature type="compositionally biased region" description="Low complexity" evidence="20">
    <location>
        <begin position="127"/>
        <end position="142"/>
    </location>
</feature>
<evidence type="ECO:0000256" key="7">
    <source>
        <dbReference type="ARBA" id="ARBA00022679"/>
    </source>
</evidence>
<dbReference type="InterPro" id="IPR039577">
    <property type="entry name" value="Rad18"/>
</dbReference>
<keyword evidence="15" id="KW-0539">Nucleus</keyword>
<evidence type="ECO:0000256" key="11">
    <source>
        <dbReference type="ARBA" id="ARBA00022786"/>
    </source>
</evidence>
<evidence type="ECO:0000256" key="4">
    <source>
        <dbReference type="ARBA" id="ARBA00009506"/>
    </source>
</evidence>
<feature type="compositionally biased region" description="Basic and acidic residues" evidence="20">
    <location>
        <begin position="420"/>
        <end position="432"/>
    </location>
</feature>
<feature type="region of interest" description="Disordered" evidence="20">
    <location>
        <begin position="414"/>
        <end position="571"/>
    </location>
</feature>
<evidence type="ECO:0000256" key="9">
    <source>
        <dbReference type="ARBA" id="ARBA00022763"/>
    </source>
</evidence>
<dbReference type="GO" id="GO:0006513">
    <property type="term" value="P:protein monoubiquitination"/>
    <property type="evidence" value="ECO:0007669"/>
    <property type="project" value="InterPro"/>
</dbReference>
<dbReference type="GO" id="GO:0008270">
    <property type="term" value="F:zinc ion binding"/>
    <property type="evidence" value="ECO:0007669"/>
    <property type="project" value="UniProtKB-KW"/>
</dbReference>
<dbReference type="GO" id="GO:0003697">
    <property type="term" value="F:single-stranded DNA binding"/>
    <property type="evidence" value="ECO:0007669"/>
    <property type="project" value="InterPro"/>
</dbReference>
<keyword evidence="14" id="KW-0234">DNA repair</keyword>
<comment type="subcellular location">
    <subcellularLocation>
        <location evidence="2">Nucleus</location>
    </subcellularLocation>
</comment>
<feature type="region of interest" description="Disordered" evidence="20">
    <location>
        <begin position="348"/>
        <end position="396"/>
    </location>
</feature>
<sequence>MAPKAKKAKGVQTDSELKAAGHLDAASDFTSPSVSALESSLRCPVCSEFFTAPVILTNCSHSFDSRCLRDYLAVHKRCPSCLAETDESRIRKNLALQEILNSWQSAREEILRLEGVASSASTHVAGPSRQSPLSSTLSSVQRTRTSTNSTAPASKGKRKAVSSPSVKRELDSDDDMIGIDDSSDIEIVGDESSSAMRPPKKRVKGANGKAQAVADPTDPNLVVTCPICAGSFKNSLVALHVDKCNGIPPASTGVSAAAWGKLMNGGSGGTSQALGNESPSRANKLDTTKYLPLTSYSYRSVSELTEMLKEYALPTTVPPTCLTSDSKLAIFQRRHRQFLILWNANADLEPSHPKHKTPKQLRDELSRWEKVQDAASSENGAGGAGQAEGKGGPVSREHATKYAPQFRDLIAQARASAQAAKEKPQETAEPSHAEAVTPTVEVPTAPPEATLAPQSPASPPPQVRKRSVRLVSPPRSPSPESAAQESPASSPLSNISHRHARADSEPLVDAAEGMEGQVDEGRRCRETSPYNPEGPRPSQRNREEERMFAEMYGGKEDEEDETNRPEEREEA</sequence>
<feature type="domain" description="RING-type" evidence="21">
    <location>
        <begin position="43"/>
        <end position="81"/>
    </location>
</feature>
<comment type="catalytic activity">
    <reaction evidence="1">
        <text>S-ubiquitinyl-[E2 ubiquitin-conjugating enzyme]-L-cysteine + [acceptor protein]-L-lysine = [E2 ubiquitin-conjugating enzyme]-L-cysteine + N(6)-ubiquitinyl-[acceptor protein]-L-lysine.</text>
        <dbReference type="EC" id="2.3.2.27"/>
    </reaction>
</comment>
<dbReference type="GO" id="GO:0006281">
    <property type="term" value="P:DNA repair"/>
    <property type="evidence" value="ECO:0007669"/>
    <property type="project" value="UniProtKB-KW"/>
</dbReference>
<dbReference type="Pfam" id="PF13923">
    <property type="entry name" value="zf-C3HC4_2"/>
    <property type="match status" value="1"/>
</dbReference>
<evidence type="ECO:0000256" key="5">
    <source>
        <dbReference type="ARBA" id="ARBA00012483"/>
    </source>
</evidence>
<evidence type="ECO:0000259" key="21">
    <source>
        <dbReference type="PROSITE" id="PS50089"/>
    </source>
</evidence>
<dbReference type="OrthoDB" id="9049620at2759"/>
<reference evidence="22 23" key="1">
    <citation type="submission" date="2019-07" db="EMBL/GenBank/DDBJ databases">
        <title>Rhodotorula toruloides NBRC10032 genome sequencing.</title>
        <authorList>
            <person name="Shida Y."/>
            <person name="Takaku H."/>
            <person name="Ogasawara W."/>
            <person name="Mori K."/>
        </authorList>
    </citation>
    <scope>NUCLEOTIDE SEQUENCE [LARGE SCALE GENOMIC DNA]</scope>
    <source>
        <strain evidence="22 23">NBRC10032</strain>
    </source>
</reference>
<keyword evidence="10 19" id="KW-0863">Zinc-finger</keyword>
<evidence type="ECO:0000256" key="19">
    <source>
        <dbReference type="PROSITE-ProRule" id="PRU00175"/>
    </source>
</evidence>
<evidence type="ECO:0000256" key="10">
    <source>
        <dbReference type="ARBA" id="ARBA00022771"/>
    </source>
</evidence>
<protein>
    <recommendedName>
        <fullName evidence="6">Postreplication repair E3 ubiquitin-protein ligase RAD18</fullName>
        <ecNumber evidence="5">2.3.2.27</ecNumber>
    </recommendedName>
    <alternativeName>
        <fullName evidence="17">Postreplication repair E3 ubiquitin-protein ligase rad18</fullName>
    </alternativeName>
    <alternativeName>
        <fullName evidence="16 18">RING-type E3 ubiquitin transferase RAD18</fullName>
    </alternativeName>
</protein>
<evidence type="ECO:0000256" key="2">
    <source>
        <dbReference type="ARBA" id="ARBA00004123"/>
    </source>
</evidence>
<dbReference type="GO" id="GO:0006301">
    <property type="term" value="P:DNA damage tolerance"/>
    <property type="evidence" value="ECO:0007669"/>
    <property type="project" value="InterPro"/>
</dbReference>
<dbReference type="SMART" id="SM00184">
    <property type="entry name" value="RING"/>
    <property type="match status" value="1"/>
</dbReference>
<evidence type="ECO:0000313" key="23">
    <source>
        <dbReference type="Proteomes" id="UP000321518"/>
    </source>
</evidence>
<dbReference type="PANTHER" id="PTHR14134">
    <property type="entry name" value="E3 UBIQUITIN-PROTEIN LIGASE RAD18"/>
    <property type="match status" value="1"/>
</dbReference>
<dbReference type="GO" id="GO:0061630">
    <property type="term" value="F:ubiquitin protein ligase activity"/>
    <property type="evidence" value="ECO:0007669"/>
    <property type="project" value="UniProtKB-EC"/>
</dbReference>
<comment type="caution">
    <text evidence="22">The sequence shown here is derived from an EMBL/GenBank/DDBJ whole genome shotgun (WGS) entry which is preliminary data.</text>
</comment>
<dbReference type="InterPro" id="IPR001841">
    <property type="entry name" value="Znf_RING"/>
</dbReference>
<dbReference type="AlphaFoldDB" id="A0A511KML1"/>
<dbReference type="EMBL" id="BJWK01000016">
    <property type="protein sequence ID" value="GEM11613.1"/>
    <property type="molecule type" value="Genomic_DNA"/>
</dbReference>
<evidence type="ECO:0000256" key="17">
    <source>
        <dbReference type="ARBA" id="ARBA00074353"/>
    </source>
</evidence>
<evidence type="ECO:0000256" key="18">
    <source>
        <dbReference type="ARBA" id="ARBA00082369"/>
    </source>
</evidence>
<feature type="compositionally biased region" description="Basic and acidic residues" evidence="20">
    <location>
        <begin position="360"/>
        <end position="372"/>
    </location>
</feature>
<feature type="compositionally biased region" description="Gly residues" evidence="20">
    <location>
        <begin position="380"/>
        <end position="392"/>
    </location>
</feature>
<dbReference type="GO" id="GO:0097505">
    <property type="term" value="C:Rad6-Rad18 complex"/>
    <property type="evidence" value="ECO:0007669"/>
    <property type="project" value="TreeGrafter"/>
</dbReference>
<evidence type="ECO:0000256" key="12">
    <source>
        <dbReference type="ARBA" id="ARBA00022833"/>
    </source>
</evidence>
<dbReference type="PROSITE" id="PS50089">
    <property type="entry name" value="ZF_RING_2"/>
    <property type="match status" value="1"/>
</dbReference>
<feature type="region of interest" description="Disordered" evidence="20">
    <location>
        <begin position="118"/>
        <end position="213"/>
    </location>
</feature>
<dbReference type="InterPro" id="IPR013083">
    <property type="entry name" value="Znf_RING/FYVE/PHD"/>
</dbReference>
<feature type="compositionally biased region" description="Basic and acidic residues" evidence="20">
    <location>
        <begin position="562"/>
        <end position="571"/>
    </location>
</feature>
<feature type="compositionally biased region" description="Polar residues" evidence="20">
    <location>
        <begin position="143"/>
        <end position="152"/>
    </location>
</feature>
<keyword evidence="9" id="KW-0227">DNA damage</keyword>
<name>A0A511KML1_RHOTO</name>
<organism evidence="22 23">
    <name type="scientific">Rhodotorula toruloides</name>
    <name type="common">Yeast</name>
    <name type="synonym">Rhodosporidium toruloides</name>
    <dbReference type="NCBI Taxonomy" id="5286"/>
    <lineage>
        <taxon>Eukaryota</taxon>
        <taxon>Fungi</taxon>
        <taxon>Dikarya</taxon>
        <taxon>Basidiomycota</taxon>
        <taxon>Pucciniomycotina</taxon>
        <taxon>Microbotryomycetes</taxon>
        <taxon>Sporidiobolales</taxon>
        <taxon>Sporidiobolaceae</taxon>
        <taxon>Rhodotorula</taxon>
    </lineage>
</organism>
<evidence type="ECO:0000256" key="13">
    <source>
        <dbReference type="ARBA" id="ARBA00023125"/>
    </source>
</evidence>
<evidence type="ECO:0000256" key="8">
    <source>
        <dbReference type="ARBA" id="ARBA00022723"/>
    </source>
</evidence>
<keyword evidence="13" id="KW-0238">DNA-binding</keyword>
<comment type="pathway">
    <text evidence="3">Protein modification; protein ubiquitination.</text>
</comment>
<evidence type="ECO:0000256" key="6">
    <source>
        <dbReference type="ARBA" id="ARBA00015551"/>
    </source>
</evidence>